<dbReference type="AlphaFoldDB" id="A0A2K3D8N1"/>
<dbReference type="Proteomes" id="UP000006906">
    <property type="component" value="Chromosome 11"/>
</dbReference>
<sequence>MLCFSASRANAALQRPVDARAACAVVTPAKARRHPSAAAPRIGRPARSVLVFAAADPSIDDIVTLVGKAPAKLRPMLYEAIVRLQAQVAALAKEVAALAKEKEAKVTALAKDNMDKTAKLARTQQLLVATLWAAGVVNAHSFLEHVVKMWRMEQIGGQNKKRVDVFKDGLKERPKLVACLLRDVPSWAPAGMHEEKQVDSLANNLEAIFADTSNDIHTFNPAKGLILIRAVHNGPTVAGLACFAAGVDVPCHIEEEDETSIIEKDNNGAST</sequence>
<dbReference type="RefSeq" id="XP_042919718.1">
    <property type="nucleotide sequence ID" value="XM_043067713.1"/>
</dbReference>
<accession>A0A2K3D8N1</accession>
<protein>
    <submittedName>
        <fullName evidence="1">Uncharacterized protein</fullName>
    </submittedName>
</protein>
<dbReference type="EMBL" id="CM008972">
    <property type="protein sequence ID" value="PNW76885.1"/>
    <property type="molecule type" value="Genomic_DNA"/>
</dbReference>
<reference evidence="1 2" key="1">
    <citation type="journal article" date="2007" name="Science">
        <title>The Chlamydomonas genome reveals the evolution of key animal and plant functions.</title>
        <authorList>
            <person name="Merchant S.S."/>
            <person name="Prochnik S.E."/>
            <person name="Vallon O."/>
            <person name="Harris E.H."/>
            <person name="Karpowicz S.J."/>
            <person name="Witman G.B."/>
            <person name="Terry A."/>
            <person name="Salamov A."/>
            <person name="Fritz-Laylin L.K."/>
            <person name="Marechal-Drouard L."/>
            <person name="Marshall W.F."/>
            <person name="Qu L.H."/>
            <person name="Nelson D.R."/>
            <person name="Sanderfoot A.A."/>
            <person name="Spalding M.H."/>
            <person name="Kapitonov V.V."/>
            <person name="Ren Q."/>
            <person name="Ferris P."/>
            <person name="Lindquist E."/>
            <person name="Shapiro H."/>
            <person name="Lucas S.M."/>
            <person name="Grimwood J."/>
            <person name="Schmutz J."/>
            <person name="Cardol P."/>
            <person name="Cerutti H."/>
            <person name="Chanfreau G."/>
            <person name="Chen C.L."/>
            <person name="Cognat V."/>
            <person name="Croft M.T."/>
            <person name="Dent R."/>
            <person name="Dutcher S."/>
            <person name="Fernandez E."/>
            <person name="Fukuzawa H."/>
            <person name="Gonzalez-Ballester D."/>
            <person name="Gonzalez-Halphen D."/>
            <person name="Hallmann A."/>
            <person name="Hanikenne M."/>
            <person name="Hippler M."/>
            <person name="Inwood W."/>
            <person name="Jabbari K."/>
            <person name="Kalanon M."/>
            <person name="Kuras R."/>
            <person name="Lefebvre P.A."/>
            <person name="Lemaire S.D."/>
            <person name="Lobanov A.V."/>
            <person name="Lohr M."/>
            <person name="Manuell A."/>
            <person name="Meier I."/>
            <person name="Mets L."/>
            <person name="Mittag M."/>
            <person name="Mittelmeier T."/>
            <person name="Moroney J.V."/>
            <person name="Moseley J."/>
            <person name="Napoli C."/>
            <person name="Nedelcu A.M."/>
            <person name="Niyogi K."/>
            <person name="Novoselov S.V."/>
            <person name="Paulsen I.T."/>
            <person name="Pazour G."/>
            <person name="Purton S."/>
            <person name="Ral J.P."/>
            <person name="Riano-Pachon D.M."/>
            <person name="Riekhof W."/>
            <person name="Rymarquis L."/>
            <person name="Schroda M."/>
            <person name="Stern D."/>
            <person name="Umen J."/>
            <person name="Willows R."/>
            <person name="Wilson N."/>
            <person name="Zimmer S.L."/>
            <person name="Allmer J."/>
            <person name="Balk J."/>
            <person name="Bisova K."/>
            <person name="Chen C.J."/>
            <person name="Elias M."/>
            <person name="Gendler K."/>
            <person name="Hauser C."/>
            <person name="Lamb M.R."/>
            <person name="Ledford H."/>
            <person name="Long J.C."/>
            <person name="Minagawa J."/>
            <person name="Page M.D."/>
            <person name="Pan J."/>
            <person name="Pootakham W."/>
            <person name="Roje S."/>
            <person name="Rose A."/>
            <person name="Stahlberg E."/>
            <person name="Terauchi A.M."/>
            <person name="Yang P."/>
            <person name="Ball S."/>
            <person name="Bowler C."/>
            <person name="Dieckmann C.L."/>
            <person name="Gladyshev V.N."/>
            <person name="Green P."/>
            <person name="Jorgensen R."/>
            <person name="Mayfield S."/>
            <person name="Mueller-Roeber B."/>
            <person name="Rajamani S."/>
            <person name="Sayre R.T."/>
            <person name="Brokstein P."/>
            <person name="Dubchak I."/>
            <person name="Goodstein D."/>
            <person name="Hornick L."/>
            <person name="Huang Y.W."/>
            <person name="Jhaveri J."/>
            <person name="Luo Y."/>
            <person name="Martinez D."/>
            <person name="Ngau W.C."/>
            <person name="Otillar B."/>
            <person name="Poliakov A."/>
            <person name="Porter A."/>
            <person name="Szajkowski L."/>
            <person name="Werner G."/>
            <person name="Zhou K."/>
            <person name="Grigoriev I.V."/>
            <person name="Rokhsar D.S."/>
            <person name="Grossman A.R."/>
        </authorList>
    </citation>
    <scope>NUCLEOTIDE SEQUENCE [LARGE SCALE GENOMIC DNA]</scope>
    <source>
        <strain evidence="2">CC-503</strain>
    </source>
</reference>
<dbReference type="GeneID" id="5722922"/>
<dbReference type="KEGG" id="cre:CHLRE_11g480100v5"/>
<dbReference type="ExpressionAtlas" id="A0A2K3D8N1">
    <property type="expression patterns" value="baseline"/>
</dbReference>
<dbReference type="Gramene" id="PNW76885">
    <property type="protein sequence ID" value="PNW76885"/>
    <property type="gene ID" value="CHLRE_11g480100v5"/>
</dbReference>
<evidence type="ECO:0000313" key="1">
    <source>
        <dbReference type="EMBL" id="PNW76885.1"/>
    </source>
</evidence>
<gene>
    <name evidence="1" type="ORF">CHLRE_11g480100v5</name>
</gene>
<name>A0A2K3D8N1_CHLRE</name>
<proteinExistence type="predicted"/>
<dbReference type="PaxDb" id="3055-EDP00326"/>
<keyword evidence="2" id="KW-1185">Reference proteome</keyword>
<dbReference type="OrthoDB" id="541717at2759"/>
<dbReference type="InParanoid" id="A0A2K3D8N1"/>
<evidence type="ECO:0000313" key="2">
    <source>
        <dbReference type="Proteomes" id="UP000006906"/>
    </source>
</evidence>
<organism evidence="1 2">
    <name type="scientific">Chlamydomonas reinhardtii</name>
    <name type="common">Chlamydomonas smithii</name>
    <dbReference type="NCBI Taxonomy" id="3055"/>
    <lineage>
        <taxon>Eukaryota</taxon>
        <taxon>Viridiplantae</taxon>
        <taxon>Chlorophyta</taxon>
        <taxon>core chlorophytes</taxon>
        <taxon>Chlorophyceae</taxon>
        <taxon>CS clade</taxon>
        <taxon>Chlamydomonadales</taxon>
        <taxon>Chlamydomonadaceae</taxon>
        <taxon>Chlamydomonas</taxon>
    </lineage>
</organism>